<gene>
    <name evidence="1" type="ORF">Mgra_00002939</name>
</gene>
<feature type="non-terminal residue" evidence="1">
    <location>
        <position position="56"/>
    </location>
</feature>
<protein>
    <submittedName>
        <fullName evidence="1">Uncharacterized protein</fullName>
    </submittedName>
</protein>
<evidence type="ECO:0000313" key="2">
    <source>
        <dbReference type="Proteomes" id="UP000605970"/>
    </source>
</evidence>
<dbReference type="EMBL" id="JABEBT010000018">
    <property type="protein sequence ID" value="KAF7637680.1"/>
    <property type="molecule type" value="Genomic_DNA"/>
</dbReference>
<dbReference type="AlphaFoldDB" id="A0A8S9ZVL4"/>
<dbReference type="Proteomes" id="UP000605970">
    <property type="component" value="Unassembled WGS sequence"/>
</dbReference>
<accession>A0A8S9ZVL4</accession>
<reference evidence="1" key="1">
    <citation type="journal article" date="2020" name="Ecol. Evol.">
        <title>Genome structure and content of the rice root-knot nematode (Meloidogyne graminicola).</title>
        <authorList>
            <person name="Phan N.T."/>
            <person name="Danchin E.G.J."/>
            <person name="Klopp C."/>
            <person name="Perfus-Barbeoch L."/>
            <person name="Kozlowski D.K."/>
            <person name="Koutsovoulos G.D."/>
            <person name="Lopez-Roques C."/>
            <person name="Bouchez O."/>
            <person name="Zahm M."/>
            <person name="Besnard G."/>
            <person name="Bellafiore S."/>
        </authorList>
    </citation>
    <scope>NUCLEOTIDE SEQUENCE</scope>
    <source>
        <strain evidence="1">VN-18</strain>
    </source>
</reference>
<name>A0A8S9ZVL4_9BILA</name>
<proteinExistence type="predicted"/>
<comment type="caution">
    <text evidence="1">The sequence shown here is derived from an EMBL/GenBank/DDBJ whole genome shotgun (WGS) entry which is preliminary data.</text>
</comment>
<organism evidence="1 2">
    <name type="scientific">Meloidogyne graminicola</name>
    <dbReference type="NCBI Taxonomy" id="189291"/>
    <lineage>
        <taxon>Eukaryota</taxon>
        <taxon>Metazoa</taxon>
        <taxon>Ecdysozoa</taxon>
        <taxon>Nematoda</taxon>
        <taxon>Chromadorea</taxon>
        <taxon>Rhabditida</taxon>
        <taxon>Tylenchina</taxon>
        <taxon>Tylenchomorpha</taxon>
        <taxon>Tylenchoidea</taxon>
        <taxon>Meloidogynidae</taxon>
        <taxon>Meloidogyninae</taxon>
        <taxon>Meloidogyne</taxon>
    </lineage>
</organism>
<evidence type="ECO:0000313" key="1">
    <source>
        <dbReference type="EMBL" id="KAF7637680.1"/>
    </source>
</evidence>
<keyword evidence="2" id="KW-1185">Reference proteome</keyword>
<sequence length="56" mass="6197">NNLFGISNKIIGINSFLGKRRIKNISKERRSTEADIFGNNNSLSSVLIEIGGKKSF</sequence>